<protein>
    <submittedName>
        <fullName evidence="2">Uncharacterized protein</fullName>
    </submittedName>
</protein>
<proteinExistence type="predicted"/>
<dbReference type="Proteomes" id="UP001642484">
    <property type="component" value="Unassembled WGS sequence"/>
</dbReference>
<accession>A0ABP0KZD6</accession>
<dbReference type="EMBL" id="CAXAMN010010502">
    <property type="protein sequence ID" value="CAK9031926.1"/>
    <property type="molecule type" value="Genomic_DNA"/>
</dbReference>
<evidence type="ECO:0000313" key="3">
    <source>
        <dbReference type="Proteomes" id="UP001642484"/>
    </source>
</evidence>
<gene>
    <name evidence="2" type="ORF">CCMP2556_LOCUS18479</name>
</gene>
<keyword evidence="1" id="KW-0812">Transmembrane</keyword>
<organism evidence="2 3">
    <name type="scientific">Durusdinium trenchii</name>
    <dbReference type="NCBI Taxonomy" id="1381693"/>
    <lineage>
        <taxon>Eukaryota</taxon>
        <taxon>Sar</taxon>
        <taxon>Alveolata</taxon>
        <taxon>Dinophyceae</taxon>
        <taxon>Suessiales</taxon>
        <taxon>Symbiodiniaceae</taxon>
        <taxon>Durusdinium</taxon>
    </lineage>
</organism>
<keyword evidence="1" id="KW-0472">Membrane</keyword>
<name>A0ABP0KZD6_9DINO</name>
<feature type="transmembrane region" description="Helical" evidence="1">
    <location>
        <begin position="12"/>
        <end position="35"/>
    </location>
</feature>
<comment type="caution">
    <text evidence="2">The sequence shown here is derived from an EMBL/GenBank/DDBJ whole genome shotgun (WGS) entry which is preliminary data.</text>
</comment>
<reference evidence="2 3" key="1">
    <citation type="submission" date="2024-02" db="EMBL/GenBank/DDBJ databases">
        <authorList>
            <person name="Chen Y."/>
            <person name="Shah S."/>
            <person name="Dougan E. K."/>
            <person name="Thang M."/>
            <person name="Chan C."/>
        </authorList>
    </citation>
    <scope>NUCLEOTIDE SEQUENCE [LARGE SCALE GENOMIC DNA]</scope>
</reference>
<sequence length="404" mass="44887">MAEESESSRERALSALAFLLLVFGLAALLQTWGFLRVTHATSARVVARSENTFGILQHSHQTPHGPFAVDNHQGTSLPLERHREVPSPSSDEIAKMLQETKAANKQVQSGYGSILEALKTLQQQTSYAKPEKCDSPRKLVLDRCICPAGSKWDGSTCAQSLDEMSFYMYRAQNDHNYVMGNVDMADLAGVMYYLHHEIVKINATPGVRMNGITRILRFLVTVRPSNQLVRQMKAFMPFVAFDLGKCSVPGCNKLWDHYGFAVGCQKQGASTGFAYTSSNDPSGAWFSLPAACPALPIGKKDEACMTQYPGGRCDDLSVSSSCTYSTDFAGEVFLDDLAGINNYAKWQREGHLEYDPLKDKGVGTSFWNFRGSTAWCERRMQRVRSLFKERYPLLPEDLPAPACF</sequence>
<evidence type="ECO:0000313" key="2">
    <source>
        <dbReference type="EMBL" id="CAK9031926.1"/>
    </source>
</evidence>
<evidence type="ECO:0000256" key="1">
    <source>
        <dbReference type="SAM" id="Phobius"/>
    </source>
</evidence>
<keyword evidence="1" id="KW-1133">Transmembrane helix</keyword>
<keyword evidence="3" id="KW-1185">Reference proteome</keyword>